<feature type="domain" description="Methyl-accepting transducer" evidence="9">
    <location>
        <begin position="478"/>
        <end position="711"/>
    </location>
</feature>
<evidence type="ECO:0000256" key="1">
    <source>
        <dbReference type="ARBA" id="ARBA00004236"/>
    </source>
</evidence>
<dbReference type="AlphaFoldDB" id="A0A385TPT3"/>
<dbReference type="GO" id="GO:0004888">
    <property type="term" value="F:transmembrane signaling receptor activity"/>
    <property type="evidence" value="ECO:0007669"/>
    <property type="project" value="InterPro"/>
</dbReference>
<organism evidence="11 12">
    <name type="scientific">Paenibacillus lautus</name>
    <name type="common">Bacillus lautus</name>
    <dbReference type="NCBI Taxonomy" id="1401"/>
    <lineage>
        <taxon>Bacteria</taxon>
        <taxon>Bacillati</taxon>
        <taxon>Bacillota</taxon>
        <taxon>Bacilli</taxon>
        <taxon>Bacillales</taxon>
        <taxon>Paenibacillaceae</taxon>
        <taxon>Paenibacillus</taxon>
    </lineage>
</organism>
<dbReference type="PRINTS" id="PR00260">
    <property type="entry name" value="CHEMTRNSDUCR"/>
</dbReference>
<dbReference type="Gene3D" id="1.10.287.950">
    <property type="entry name" value="Methyl-accepting chemotaxis protein"/>
    <property type="match status" value="1"/>
</dbReference>
<keyword evidence="12" id="KW-1185">Reference proteome</keyword>
<dbReference type="InterPro" id="IPR004090">
    <property type="entry name" value="Chemotax_Me-accpt_rcpt"/>
</dbReference>
<keyword evidence="7" id="KW-0175">Coiled coil</keyword>
<name>A0A385TPT3_PAELA</name>
<dbReference type="EMBL" id="CP032412">
    <property type="protein sequence ID" value="AYB43125.1"/>
    <property type="molecule type" value="Genomic_DNA"/>
</dbReference>
<comment type="similarity">
    <text evidence="5">Belongs to the methyl-accepting chemotaxis (MCP) protein family.</text>
</comment>
<dbReference type="SUPFAM" id="SSF58104">
    <property type="entry name" value="Methyl-accepting chemotaxis protein (MCP) signaling domain"/>
    <property type="match status" value="1"/>
</dbReference>
<dbReference type="Proteomes" id="UP000266552">
    <property type="component" value="Chromosome"/>
</dbReference>
<dbReference type="KEGG" id="plw:D5F53_07420"/>
<dbReference type="InterPro" id="IPR003660">
    <property type="entry name" value="HAMP_dom"/>
</dbReference>
<evidence type="ECO:0000259" key="9">
    <source>
        <dbReference type="PROSITE" id="PS50111"/>
    </source>
</evidence>
<dbReference type="PANTHER" id="PTHR32089:SF112">
    <property type="entry name" value="LYSOZYME-LIKE PROTEIN-RELATED"/>
    <property type="match status" value="1"/>
</dbReference>
<dbReference type="InterPro" id="IPR004089">
    <property type="entry name" value="MCPsignal_dom"/>
</dbReference>
<sequence length="746" mass="82911">MFDWLGYRQGLPLWISWRLNRNLKEDIEDIFEGIAETRKELLFSWSHEYWGHMDRLKEQLNKDKPYGSTVVGEHPHPFSTSAPLNQEQLFSAMYSRAADFTELFLLNPSGEVTYSTYASHIGTSYSKSSPLGGAITHLAGSDSGKLLFGPYADPVTLTIGPRSSAFHDKMTLLFMNAVYVNETFTGILCGRVPNDVIGDLIQRESGHVYPDSGDNYIFMAKPEMNQHIAPGTALSRSRFEDRTFTHGENLKDGVTTDWGTVSVQEHTELELMFTDPASGQLHSGVANTIANGSNLFVSFPGYSDYRHIPVIGKGVTFRLPHCPDVWGMMCEGDLEEVYRIRGIRFRHAKLHGLFTLISSLLTAVIVFITAVYLSPAFAATAGGLACLVTGLLTSSLVGRKEIGRIADRLRSLNRFIRMNAEGSGDLTQRLDPRQFDQDETRELAKWINNMIDSLESIMMQVKLTAGDVSSSQQAMNDTTAVTVTSAQRVSSNISEMIRSMRSQLQDIDAVKDSAEQMRETLRQLERQANEQIDVAKNEVVRIGDKMSHISAKVEETNQTIRTFMGTVQEVTGVLHAIEQISSQTHLLALNASIEAARVGEHGQGFAVVATEIRKLSELTRQSTEEVHRIIGHIYQDAQNAVLSMKEGTRVVQEGNLLVSAASELLAAAAEDDLRKHQAVDEVVQLMEKIASVSKENRKISKDVESKVQELSQEIESVRYTSGNVEAIAKSMQQLVGQFKLTDARIR</sequence>
<gene>
    <name evidence="11" type="ORF">D5F53_07420</name>
</gene>
<feature type="transmembrane region" description="Helical" evidence="8">
    <location>
        <begin position="350"/>
        <end position="373"/>
    </location>
</feature>
<evidence type="ECO:0000256" key="2">
    <source>
        <dbReference type="ARBA" id="ARBA00022475"/>
    </source>
</evidence>
<dbReference type="GO" id="GO:0006935">
    <property type="term" value="P:chemotaxis"/>
    <property type="evidence" value="ECO:0007669"/>
    <property type="project" value="InterPro"/>
</dbReference>
<keyword evidence="8" id="KW-0812">Transmembrane</keyword>
<feature type="transmembrane region" description="Helical" evidence="8">
    <location>
        <begin position="379"/>
        <end position="398"/>
    </location>
</feature>
<evidence type="ECO:0000256" key="4">
    <source>
        <dbReference type="ARBA" id="ARBA00023224"/>
    </source>
</evidence>
<protein>
    <submittedName>
        <fullName evidence="11">Methyl-accepting chemotaxis protein</fullName>
    </submittedName>
</protein>
<dbReference type="PROSITE" id="PS50885">
    <property type="entry name" value="HAMP"/>
    <property type="match status" value="1"/>
</dbReference>
<dbReference type="CDD" id="cd06225">
    <property type="entry name" value="HAMP"/>
    <property type="match status" value="1"/>
</dbReference>
<dbReference type="GO" id="GO:0005886">
    <property type="term" value="C:plasma membrane"/>
    <property type="evidence" value="ECO:0007669"/>
    <property type="project" value="UniProtKB-SubCell"/>
</dbReference>
<feature type="coiled-coil region" evidence="7">
    <location>
        <begin position="507"/>
        <end position="538"/>
    </location>
</feature>
<accession>A0A385TPT3</accession>
<comment type="subcellular location">
    <subcellularLocation>
        <location evidence="1">Cell membrane</location>
    </subcellularLocation>
</comment>
<evidence type="ECO:0000256" key="8">
    <source>
        <dbReference type="SAM" id="Phobius"/>
    </source>
</evidence>
<evidence type="ECO:0000313" key="11">
    <source>
        <dbReference type="EMBL" id="AYB43125.1"/>
    </source>
</evidence>
<dbReference type="SMART" id="SM00283">
    <property type="entry name" value="MA"/>
    <property type="match status" value="1"/>
</dbReference>
<proteinExistence type="inferred from homology"/>
<dbReference type="Pfam" id="PF00015">
    <property type="entry name" value="MCPsignal"/>
    <property type="match status" value="1"/>
</dbReference>
<dbReference type="RefSeq" id="WP_119847152.1">
    <property type="nucleotide sequence ID" value="NZ_CP032412.1"/>
</dbReference>
<evidence type="ECO:0000313" key="12">
    <source>
        <dbReference type="Proteomes" id="UP000266552"/>
    </source>
</evidence>
<evidence type="ECO:0000259" key="10">
    <source>
        <dbReference type="PROSITE" id="PS50885"/>
    </source>
</evidence>
<keyword evidence="2" id="KW-1003">Cell membrane</keyword>
<keyword evidence="3 8" id="KW-0472">Membrane</keyword>
<dbReference type="SMART" id="SM00304">
    <property type="entry name" value="HAMP"/>
    <property type="match status" value="1"/>
</dbReference>
<evidence type="ECO:0000256" key="6">
    <source>
        <dbReference type="PROSITE-ProRule" id="PRU00284"/>
    </source>
</evidence>
<evidence type="ECO:0000256" key="7">
    <source>
        <dbReference type="SAM" id="Coils"/>
    </source>
</evidence>
<dbReference type="PROSITE" id="PS50111">
    <property type="entry name" value="CHEMOTAXIS_TRANSDUC_2"/>
    <property type="match status" value="1"/>
</dbReference>
<dbReference type="GO" id="GO:0007165">
    <property type="term" value="P:signal transduction"/>
    <property type="evidence" value="ECO:0007669"/>
    <property type="project" value="UniProtKB-KW"/>
</dbReference>
<reference evidence="11 12" key="1">
    <citation type="submission" date="2018-09" db="EMBL/GenBank/DDBJ databases">
        <title>Genome Sequence of Paenibacillus lautus Strain E7593-69, Azo Dye-Degrading Bacteria, Isolated from Commercial Tattoo Inks.</title>
        <authorList>
            <person name="Nho S.W."/>
            <person name="Kim S.-J."/>
            <person name="Kweon O."/>
            <person name="Cerniglia C.E."/>
        </authorList>
    </citation>
    <scope>NUCLEOTIDE SEQUENCE [LARGE SCALE GENOMIC DNA]</scope>
    <source>
        <strain evidence="11 12">E7593-69</strain>
    </source>
</reference>
<evidence type="ECO:0000256" key="5">
    <source>
        <dbReference type="ARBA" id="ARBA00029447"/>
    </source>
</evidence>
<feature type="domain" description="HAMP" evidence="10">
    <location>
        <begin position="403"/>
        <end position="459"/>
    </location>
</feature>
<keyword evidence="4 6" id="KW-0807">Transducer</keyword>
<keyword evidence="8" id="KW-1133">Transmembrane helix</keyword>
<evidence type="ECO:0000256" key="3">
    <source>
        <dbReference type="ARBA" id="ARBA00023136"/>
    </source>
</evidence>
<dbReference type="PANTHER" id="PTHR32089">
    <property type="entry name" value="METHYL-ACCEPTING CHEMOTAXIS PROTEIN MCPB"/>
    <property type="match status" value="1"/>
</dbReference>